<accession>A0A6M4GZ06</accession>
<organism evidence="1 2">
    <name type="scientific">Usitatibacter rugosus</name>
    <dbReference type="NCBI Taxonomy" id="2732067"/>
    <lineage>
        <taxon>Bacteria</taxon>
        <taxon>Pseudomonadati</taxon>
        <taxon>Pseudomonadota</taxon>
        <taxon>Betaproteobacteria</taxon>
        <taxon>Nitrosomonadales</taxon>
        <taxon>Usitatibacteraceae</taxon>
        <taxon>Usitatibacter</taxon>
    </lineage>
</organism>
<dbReference type="EMBL" id="CP053069">
    <property type="protein sequence ID" value="QJR12265.1"/>
    <property type="molecule type" value="Genomic_DNA"/>
</dbReference>
<proteinExistence type="predicted"/>
<dbReference type="InterPro" id="IPR015018">
    <property type="entry name" value="DUF1905"/>
</dbReference>
<gene>
    <name evidence="1" type="ORF">DSM104443_03350</name>
</gene>
<dbReference type="InterPro" id="IPR037079">
    <property type="entry name" value="AF2212/PG0164-like_sf"/>
</dbReference>
<dbReference type="AlphaFoldDB" id="A0A6M4GZ06"/>
<protein>
    <recommendedName>
        <fullName evidence="3">Bacteriocin resistance YdeI/OmpD-like protein</fullName>
    </recommendedName>
</protein>
<evidence type="ECO:0008006" key="3">
    <source>
        <dbReference type="Google" id="ProtNLM"/>
    </source>
</evidence>
<name>A0A6M4GZ06_9PROT</name>
<dbReference type="Gene3D" id="2.40.30.100">
    <property type="entry name" value="AF2212/PG0164-like"/>
    <property type="match status" value="1"/>
</dbReference>
<reference evidence="1 2" key="1">
    <citation type="submission" date="2020-04" db="EMBL/GenBank/DDBJ databases">
        <title>Usitatibacter rugosus gen. nov., sp. nov. and Usitatibacter palustris sp. nov., novel members of Usitatibacteraceae fam. nov. within the order Nitrosomonadales isolated from soil.</title>
        <authorList>
            <person name="Huber K.J."/>
            <person name="Neumann-Schaal M."/>
            <person name="Geppert A."/>
            <person name="Luckner M."/>
            <person name="Wanner G."/>
            <person name="Overmann J."/>
        </authorList>
    </citation>
    <scope>NUCLEOTIDE SEQUENCE [LARGE SCALE GENOMIC DNA]</scope>
    <source>
        <strain evidence="1 2">0125_3</strain>
    </source>
</reference>
<dbReference type="RefSeq" id="WP_171094324.1">
    <property type="nucleotide sequence ID" value="NZ_CP053069.1"/>
</dbReference>
<dbReference type="Proteomes" id="UP000501534">
    <property type="component" value="Chromosome"/>
</dbReference>
<keyword evidence="2" id="KW-1185">Reference proteome</keyword>
<dbReference type="Pfam" id="PF13376">
    <property type="entry name" value="OmdA"/>
    <property type="match status" value="1"/>
</dbReference>
<evidence type="ECO:0000313" key="2">
    <source>
        <dbReference type="Proteomes" id="UP000501534"/>
    </source>
</evidence>
<dbReference type="SUPFAM" id="SSF141694">
    <property type="entry name" value="AF2212/PG0164-like"/>
    <property type="match status" value="1"/>
</dbReference>
<dbReference type="Pfam" id="PF08922">
    <property type="entry name" value="DUF1905"/>
    <property type="match status" value="1"/>
</dbReference>
<evidence type="ECO:0000313" key="1">
    <source>
        <dbReference type="EMBL" id="QJR12265.1"/>
    </source>
</evidence>
<dbReference type="KEGG" id="uru:DSM104443_03350"/>
<sequence>MSRSKLHAFEATIRKVDINPYVRVPAAVVKALLVDAGRNAAPLPVTGTLQGKPFTANVVRFRGLWRLYLNGPMRKAGACDVGDDVAVTLQADKTERTTPVPPAFEAALKKSAKARKAFEALSPYRRKEILRYLGSAKRAETLERNVTKAIDYLLGRPITGAIAITRISST</sequence>